<proteinExistence type="predicted"/>
<evidence type="ECO:0000313" key="1">
    <source>
        <dbReference type="EMBL" id="RRB15494.1"/>
    </source>
</evidence>
<evidence type="ECO:0000313" key="2">
    <source>
        <dbReference type="Proteomes" id="UP000274271"/>
    </source>
</evidence>
<gene>
    <name evidence="1" type="ORF">EHT87_13290</name>
</gene>
<organism evidence="1 2">
    <name type="scientific">Larkinella knui</name>
    <dbReference type="NCBI Taxonomy" id="2025310"/>
    <lineage>
        <taxon>Bacteria</taxon>
        <taxon>Pseudomonadati</taxon>
        <taxon>Bacteroidota</taxon>
        <taxon>Cytophagia</taxon>
        <taxon>Cytophagales</taxon>
        <taxon>Spirosomataceae</taxon>
        <taxon>Larkinella</taxon>
    </lineage>
</organism>
<sequence>MLFFEPLVKSWNVQTMLAEICNPLFEPFGPESTTSGLPGFLVEVNLIRSLPARSTSKHRNSLTNHHLGLRNRISGEYAYFLMLTVLDWVETLPGGRLKAVSWQRLAGTF</sequence>
<dbReference type="EMBL" id="RQJP01000002">
    <property type="protein sequence ID" value="RRB15494.1"/>
    <property type="molecule type" value="Genomic_DNA"/>
</dbReference>
<keyword evidence="2" id="KW-1185">Reference proteome</keyword>
<accession>A0A3P1CRA3</accession>
<dbReference type="AlphaFoldDB" id="A0A3P1CRA3"/>
<protein>
    <submittedName>
        <fullName evidence="1">Uncharacterized protein</fullName>
    </submittedName>
</protein>
<dbReference type="Proteomes" id="UP000274271">
    <property type="component" value="Unassembled WGS sequence"/>
</dbReference>
<name>A0A3P1CRA3_9BACT</name>
<reference evidence="1 2" key="1">
    <citation type="submission" date="2018-11" db="EMBL/GenBank/DDBJ databases">
        <authorList>
            <person name="Zhou Z."/>
            <person name="Wang G."/>
        </authorList>
    </citation>
    <scope>NUCLEOTIDE SEQUENCE [LARGE SCALE GENOMIC DNA]</scope>
    <source>
        <strain evidence="1 2">KCTC42998</strain>
    </source>
</reference>
<dbReference type="RefSeq" id="WP_124907098.1">
    <property type="nucleotide sequence ID" value="NZ_RQJP01000002.1"/>
</dbReference>
<comment type="caution">
    <text evidence="1">The sequence shown here is derived from an EMBL/GenBank/DDBJ whole genome shotgun (WGS) entry which is preliminary data.</text>
</comment>